<dbReference type="Proteomes" id="UP001374584">
    <property type="component" value="Unassembled WGS sequence"/>
</dbReference>
<organism evidence="2 3">
    <name type="scientific">Phaseolus coccineus</name>
    <name type="common">Scarlet runner bean</name>
    <name type="synonym">Phaseolus multiflorus</name>
    <dbReference type="NCBI Taxonomy" id="3886"/>
    <lineage>
        <taxon>Eukaryota</taxon>
        <taxon>Viridiplantae</taxon>
        <taxon>Streptophyta</taxon>
        <taxon>Embryophyta</taxon>
        <taxon>Tracheophyta</taxon>
        <taxon>Spermatophyta</taxon>
        <taxon>Magnoliopsida</taxon>
        <taxon>eudicotyledons</taxon>
        <taxon>Gunneridae</taxon>
        <taxon>Pentapetalae</taxon>
        <taxon>rosids</taxon>
        <taxon>fabids</taxon>
        <taxon>Fabales</taxon>
        <taxon>Fabaceae</taxon>
        <taxon>Papilionoideae</taxon>
        <taxon>50 kb inversion clade</taxon>
        <taxon>NPAAA clade</taxon>
        <taxon>indigoferoid/millettioid clade</taxon>
        <taxon>Phaseoleae</taxon>
        <taxon>Phaseolus</taxon>
    </lineage>
</organism>
<dbReference type="AlphaFoldDB" id="A0AAN9MF43"/>
<sequence>MHLFLSMNEKAGVDCKLGFNIVYIYIYIYMLIQYFYVILTSFFSQTFFIFGLFRRKFLAMCGQLKHLYASSWKTQRLVGSTGTKHVRVIYVQRHTGREVRFGWEDSDTDNVVSNYTSE</sequence>
<evidence type="ECO:0000313" key="3">
    <source>
        <dbReference type="Proteomes" id="UP001374584"/>
    </source>
</evidence>
<accession>A0AAN9MF43</accession>
<evidence type="ECO:0000256" key="1">
    <source>
        <dbReference type="SAM" id="Phobius"/>
    </source>
</evidence>
<protein>
    <submittedName>
        <fullName evidence="2">Uncharacterized protein</fullName>
    </submittedName>
</protein>
<gene>
    <name evidence="2" type="ORF">VNO80_18317</name>
</gene>
<proteinExistence type="predicted"/>
<reference evidence="2 3" key="1">
    <citation type="submission" date="2024-01" db="EMBL/GenBank/DDBJ databases">
        <title>The genomes of 5 underutilized Papilionoideae crops provide insights into root nodulation and disease resistanc.</title>
        <authorList>
            <person name="Jiang F."/>
        </authorList>
    </citation>
    <scope>NUCLEOTIDE SEQUENCE [LARGE SCALE GENOMIC DNA]</scope>
    <source>
        <strain evidence="2">JINMINGXINNONG_FW02</strain>
        <tissue evidence="2">Leaves</tissue>
    </source>
</reference>
<keyword evidence="1" id="KW-0472">Membrane</keyword>
<dbReference type="EMBL" id="JAYMYR010000007">
    <property type="protein sequence ID" value="KAK7352886.1"/>
    <property type="molecule type" value="Genomic_DNA"/>
</dbReference>
<keyword evidence="1" id="KW-0812">Transmembrane</keyword>
<name>A0AAN9MF43_PHACN</name>
<evidence type="ECO:0000313" key="2">
    <source>
        <dbReference type="EMBL" id="KAK7352886.1"/>
    </source>
</evidence>
<feature type="transmembrane region" description="Helical" evidence="1">
    <location>
        <begin position="26"/>
        <end position="53"/>
    </location>
</feature>
<keyword evidence="3" id="KW-1185">Reference proteome</keyword>
<comment type="caution">
    <text evidence="2">The sequence shown here is derived from an EMBL/GenBank/DDBJ whole genome shotgun (WGS) entry which is preliminary data.</text>
</comment>
<keyword evidence="1" id="KW-1133">Transmembrane helix</keyword>